<comment type="caution">
    <text evidence="1">The sequence shown here is derived from an EMBL/GenBank/DDBJ whole genome shotgun (WGS) entry which is preliminary data.</text>
</comment>
<accession>A0A4C2A1N9</accession>
<dbReference type="AlphaFoldDB" id="A0A4C2A1N9"/>
<evidence type="ECO:0000313" key="1">
    <source>
        <dbReference type="EMBL" id="GBP94851.1"/>
    </source>
</evidence>
<gene>
    <name evidence="1" type="ORF">EVAR_85871_1</name>
</gene>
<evidence type="ECO:0000313" key="2">
    <source>
        <dbReference type="Proteomes" id="UP000299102"/>
    </source>
</evidence>
<name>A0A4C2A1N9_EUMVA</name>
<keyword evidence="2" id="KW-1185">Reference proteome</keyword>
<dbReference type="Proteomes" id="UP000299102">
    <property type="component" value="Unassembled WGS sequence"/>
</dbReference>
<sequence>MRRHVRSSSAWEVSQFQAFMAIAQILPSRSLSPLCKYLPSGRLVPEPFQFNSGTAFSSTLVNGGSSFDSLRSSTGSSILSRSDVEWHIRRYRVVGVIFDYGLFLMGLRCGFSSFCARRLFRALSSAVHQEIRFVFLCPIFGNISSQTSWIAAMYSLLFLQILRSLRSFDLFGNPVLLSISEL</sequence>
<dbReference type="EMBL" id="BGZK01002556">
    <property type="protein sequence ID" value="GBP94851.1"/>
    <property type="molecule type" value="Genomic_DNA"/>
</dbReference>
<protein>
    <submittedName>
        <fullName evidence="1">Uncharacterized protein</fullName>
    </submittedName>
</protein>
<organism evidence="1 2">
    <name type="scientific">Eumeta variegata</name>
    <name type="common">Bagworm moth</name>
    <name type="synonym">Eumeta japonica</name>
    <dbReference type="NCBI Taxonomy" id="151549"/>
    <lineage>
        <taxon>Eukaryota</taxon>
        <taxon>Metazoa</taxon>
        <taxon>Ecdysozoa</taxon>
        <taxon>Arthropoda</taxon>
        <taxon>Hexapoda</taxon>
        <taxon>Insecta</taxon>
        <taxon>Pterygota</taxon>
        <taxon>Neoptera</taxon>
        <taxon>Endopterygota</taxon>
        <taxon>Lepidoptera</taxon>
        <taxon>Glossata</taxon>
        <taxon>Ditrysia</taxon>
        <taxon>Tineoidea</taxon>
        <taxon>Psychidae</taxon>
        <taxon>Oiketicinae</taxon>
        <taxon>Eumeta</taxon>
    </lineage>
</organism>
<reference evidence="1 2" key="1">
    <citation type="journal article" date="2019" name="Commun. Biol.">
        <title>The bagworm genome reveals a unique fibroin gene that provides high tensile strength.</title>
        <authorList>
            <person name="Kono N."/>
            <person name="Nakamura H."/>
            <person name="Ohtoshi R."/>
            <person name="Tomita M."/>
            <person name="Numata K."/>
            <person name="Arakawa K."/>
        </authorList>
    </citation>
    <scope>NUCLEOTIDE SEQUENCE [LARGE SCALE GENOMIC DNA]</scope>
</reference>
<proteinExistence type="predicted"/>